<reference evidence="4" key="1">
    <citation type="journal article" date="2019" name="Int. J. Syst. Evol. Microbiol.">
        <title>The Global Catalogue of Microorganisms (GCM) 10K type strain sequencing project: providing services to taxonomists for standard genome sequencing and annotation.</title>
        <authorList>
            <consortium name="The Broad Institute Genomics Platform"/>
            <consortium name="The Broad Institute Genome Sequencing Center for Infectious Disease"/>
            <person name="Wu L."/>
            <person name="Ma J."/>
        </authorList>
    </citation>
    <scope>NUCLEOTIDE SEQUENCE [LARGE SCALE GENOMIC DNA]</scope>
    <source>
        <strain evidence="4">JCM 17782</strain>
    </source>
</reference>
<evidence type="ECO:0000256" key="2">
    <source>
        <dbReference type="SAM" id="MobiDB-lite"/>
    </source>
</evidence>
<evidence type="ECO:0000313" key="4">
    <source>
        <dbReference type="Proteomes" id="UP001501417"/>
    </source>
</evidence>
<dbReference type="EMBL" id="BAABGF010000052">
    <property type="protein sequence ID" value="GAA4296382.1"/>
    <property type="molecule type" value="Genomic_DNA"/>
</dbReference>
<comment type="similarity">
    <text evidence="1">Belongs to the TmoD/XamoD family.</text>
</comment>
<evidence type="ECO:0000256" key="1">
    <source>
        <dbReference type="ARBA" id="ARBA00006313"/>
    </source>
</evidence>
<sequence>MQPLSMEQSMTVNNPPVAAPTGEEKRGLKTITTAQRIAKEFNPQALQDRMYGEGAAAPVVESRRVVLCLMKSTEVELVVDELMEEYADDDSFVVEDAGTFYRLENDEGFEIDLDIMEPLIGHRYDVFDFMVNVTTTIGRAYNDGNKFVMTTKLMGLEEALPTFQRDEDDDAPDLNHMRGAGGER</sequence>
<comment type="caution">
    <text evidence="3">The sequence shown here is derived from an EMBL/GenBank/DDBJ whole genome shotgun (WGS) entry which is preliminary data.</text>
</comment>
<feature type="compositionally biased region" description="Polar residues" evidence="2">
    <location>
        <begin position="1"/>
        <end position="14"/>
    </location>
</feature>
<dbReference type="SUPFAM" id="SSF56029">
    <property type="entry name" value="Monooxygenase (hydroxylase) regulatory protein"/>
    <property type="match status" value="1"/>
</dbReference>
<keyword evidence="4" id="KW-1185">Reference proteome</keyword>
<evidence type="ECO:0000313" key="3">
    <source>
        <dbReference type="EMBL" id="GAA4296382.1"/>
    </source>
</evidence>
<dbReference type="Pfam" id="PF02406">
    <property type="entry name" value="MmoB_DmpM"/>
    <property type="match status" value="1"/>
</dbReference>
<feature type="compositionally biased region" description="Basic and acidic residues" evidence="2">
    <location>
        <begin position="173"/>
        <end position="184"/>
    </location>
</feature>
<feature type="region of interest" description="Disordered" evidence="2">
    <location>
        <begin position="162"/>
        <end position="184"/>
    </location>
</feature>
<accession>A0ABP8F6U2</accession>
<dbReference type="Proteomes" id="UP001501417">
    <property type="component" value="Unassembled WGS sequence"/>
</dbReference>
<dbReference type="InterPro" id="IPR036889">
    <property type="entry name" value="mOase_MmoB_DmpM_sf"/>
</dbReference>
<protein>
    <recommendedName>
        <fullName evidence="5">MmoB/DmpM family protein</fullName>
    </recommendedName>
</protein>
<gene>
    <name evidence="3" type="ORF">GCM10023161_47610</name>
</gene>
<proteinExistence type="inferred from homology"/>
<name>A0ABP8F6U2_9MYCO</name>
<evidence type="ECO:0008006" key="5">
    <source>
        <dbReference type="Google" id="ProtNLM"/>
    </source>
</evidence>
<dbReference type="Gene3D" id="3.90.56.10">
    <property type="entry name" value="Monooxygenase component MmoB/DmpM"/>
    <property type="match status" value="1"/>
</dbReference>
<organism evidence="3 4">
    <name type="scientific">Mycobacterium paraffinicum</name>
    <dbReference type="NCBI Taxonomy" id="53378"/>
    <lineage>
        <taxon>Bacteria</taxon>
        <taxon>Bacillati</taxon>
        <taxon>Actinomycetota</taxon>
        <taxon>Actinomycetes</taxon>
        <taxon>Mycobacteriales</taxon>
        <taxon>Mycobacteriaceae</taxon>
        <taxon>Mycobacterium</taxon>
    </lineage>
</organism>
<feature type="region of interest" description="Disordered" evidence="2">
    <location>
        <begin position="1"/>
        <end position="25"/>
    </location>
</feature>
<dbReference type="InterPro" id="IPR003454">
    <property type="entry name" value="MOase_MmoB_DmpM"/>
</dbReference>